<keyword evidence="10" id="KW-1185">Reference proteome</keyword>
<keyword evidence="2 7" id="KW-0813">Transport</keyword>
<keyword evidence="3" id="KW-1003">Cell membrane</keyword>
<evidence type="ECO:0000256" key="5">
    <source>
        <dbReference type="ARBA" id="ARBA00022989"/>
    </source>
</evidence>
<keyword evidence="5 7" id="KW-1133">Transmembrane helix</keyword>
<protein>
    <submittedName>
        <fullName evidence="9">ABC transporter permease protein YurM</fullName>
    </submittedName>
</protein>
<dbReference type="PANTHER" id="PTHR43744">
    <property type="entry name" value="ABC TRANSPORTER PERMEASE PROTEIN MG189-RELATED-RELATED"/>
    <property type="match status" value="1"/>
</dbReference>
<organism evidence="9 10">
    <name type="scientific">Paenibacillus vini</name>
    <dbReference type="NCBI Taxonomy" id="1476024"/>
    <lineage>
        <taxon>Bacteria</taxon>
        <taxon>Bacillati</taxon>
        <taxon>Bacillota</taxon>
        <taxon>Bacilli</taxon>
        <taxon>Bacillales</taxon>
        <taxon>Paenibacillaceae</taxon>
        <taxon>Paenibacillus</taxon>
    </lineage>
</organism>
<evidence type="ECO:0000256" key="3">
    <source>
        <dbReference type="ARBA" id="ARBA00022475"/>
    </source>
</evidence>
<feature type="transmembrane region" description="Helical" evidence="7">
    <location>
        <begin position="27"/>
        <end position="48"/>
    </location>
</feature>
<dbReference type="PANTHER" id="PTHR43744:SF12">
    <property type="entry name" value="ABC TRANSPORTER PERMEASE PROTEIN MG189-RELATED"/>
    <property type="match status" value="1"/>
</dbReference>
<feature type="transmembrane region" description="Helical" evidence="7">
    <location>
        <begin position="155"/>
        <end position="177"/>
    </location>
</feature>
<feature type="domain" description="ABC transmembrane type-1" evidence="8">
    <location>
        <begin position="86"/>
        <end position="277"/>
    </location>
</feature>
<evidence type="ECO:0000313" key="10">
    <source>
        <dbReference type="Proteomes" id="UP000679992"/>
    </source>
</evidence>
<dbReference type="SUPFAM" id="SSF161098">
    <property type="entry name" value="MetI-like"/>
    <property type="match status" value="1"/>
</dbReference>
<dbReference type="PROSITE" id="PS50928">
    <property type="entry name" value="ABC_TM1"/>
    <property type="match status" value="1"/>
</dbReference>
<dbReference type="Gene3D" id="1.10.3720.10">
    <property type="entry name" value="MetI-like"/>
    <property type="match status" value="1"/>
</dbReference>
<dbReference type="InterPro" id="IPR000515">
    <property type="entry name" value="MetI-like"/>
</dbReference>
<evidence type="ECO:0000256" key="4">
    <source>
        <dbReference type="ARBA" id="ARBA00022692"/>
    </source>
</evidence>
<dbReference type="Pfam" id="PF00528">
    <property type="entry name" value="BPD_transp_1"/>
    <property type="match status" value="1"/>
</dbReference>
<gene>
    <name evidence="9" type="primary">yurM_2</name>
    <name evidence="9" type="ORF">J42TS3_33310</name>
</gene>
<evidence type="ECO:0000256" key="2">
    <source>
        <dbReference type="ARBA" id="ARBA00022448"/>
    </source>
</evidence>
<evidence type="ECO:0000259" key="8">
    <source>
        <dbReference type="PROSITE" id="PS50928"/>
    </source>
</evidence>
<dbReference type="RefSeq" id="WP_244861594.1">
    <property type="nucleotide sequence ID" value="NZ_BOSL01000010.1"/>
</dbReference>
<evidence type="ECO:0000256" key="1">
    <source>
        <dbReference type="ARBA" id="ARBA00004651"/>
    </source>
</evidence>
<evidence type="ECO:0000313" key="9">
    <source>
        <dbReference type="EMBL" id="GIP54296.1"/>
    </source>
</evidence>
<proteinExistence type="inferred from homology"/>
<comment type="subcellular location">
    <subcellularLocation>
        <location evidence="1 7">Cell membrane</location>
        <topology evidence="1 7">Multi-pass membrane protein</topology>
    </subcellularLocation>
</comment>
<evidence type="ECO:0000256" key="6">
    <source>
        <dbReference type="ARBA" id="ARBA00023136"/>
    </source>
</evidence>
<name>A0ABQ4ME88_9BACL</name>
<feature type="transmembrane region" description="Helical" evidence="7">
    <location>
        <begin position="198"/>
        <end position="223"/>
    </location>
</feature>
<feature type="transmembrane region" description="Helical" evidence="7">
    <location>
        <begin position="124"/>
        <end position="143"/>
    </location>
</feature>
<accession>A0ABQ4ME88</accession>
<feature type="transmembrane region" description="Helical" evidence="7">
    <location>
        <begin position="90"/>
        <end position="112"/>
    </location>
</feature>
<feature type="transmembrane region" description="Helical" evidence="7">
    <location>
        <begin position="256"/>
        <end position="277"/>
    </location>
</feature>
<comment type="caution">
    <text evidence="9">The sequence shown here is derived from an EMBL/GenBank/DDBJ whole genome shotgun (WGS) entry which is preliminary data.</text>
</comment>
<keyword evidence="4 7" id="KW-0812">Transmembrane</keyword>
<dbReference type="InterPro" id="IPR035906">
    <property type="entry name" value="MetI-like_sf"/>
</dbReference>
<dbReference type="EMBL" id="BOSL01000010">
    <property type="protein sequence ID" value="GIP54296.1"/>
    <property type="molecule type" value="Genomic_DNA"/>
</dbReference>
<keyword evidence="6 7" id="KW-0472">Membrane</keyword>
<dbReference type="CDD" id="cd06261">
    <property type="entry name" value="TM_PBP2"/>
    <property type="match status" value="1"/>
</dbReference>
<sequence length="292" mass="32614">MKTQMATIQRPIRSGPSVGLRKIVKSIFWTALGIYGILTLYPFFWLLISAFKTNTDFYNRPFGLPDVWNGGNFLRAWDSSRMGTAFGNSLIVSIGSLALTLFLAALCSFILARFQFRWKGWVSVFFVIGMLIPIHSTLVPLFILMKQMSLLNTYWALVLPYTAFALPTAIFVLTAYLTGIPRELEEASFIDGTGLWGLFFRIMLPISLPALSTVTILSFLHAWNDFSFALVFINKTELKTLPLAIANFADGYQTDFGLTLAAMTMSVVPTIVLYLLFQEQMMKGMTAGAVKG</sequence>
<dbReference type="Proteomes" id="UP000679992">
    <property type="component" value="Unassembled WGS sequence"/>
</dbReference>
<reference evidence="9 10" key="1">
    <citation type="submission" date="2021-03" db="EMBL/GenBank/DDBJ databases">
        <title>Antimicrobial resistance genes in bacteria isolated from Japanese honey, and their potential for conferring macrolide and lincosamide resistance in the American foulbrood pathogen Paenibacillus larvae.</title>
        <authorList>
            <person name="Okamoto M."/>
            <person name="Kumagai M."/>
            <person name="Kanamori H."/>
            <person name="Takamatsu D."/>
        </authorList>
    </citation>
    <scope>NUCLEOTIDE SEQUENCE [LARGE SCALE GENOMIC DNA]</scope>
    <source>
        <strain evidence="9 10">J42TS3</strain>
    </source>
</reference>
<comment type="similarity">
    <text evidence="7">Belongs to the binding-protein-dependent transport system permease family.</text>
</comment>
<evidence type="ECO:0000256" key="7">
    <source>
        <dbReference type="RuleBase" id="RU363032"/>
    </source>
</evidence>